<dbReference type="Proteomes" id="UP000476511">
    <property type="component" value="Unassembled WGS sequence"/>
</dbReference>
<dbReference type="SUPFAM" id="SSF53474">
    <property type="entry name" value="alpha/beta-Hydrolases"/>
    <property type="match status" value="1"/>
</dbReference>
<proteinExistence type="predicted"/>
<dbReference type="Gene3D" id="3.40.50.1820">
    <property type="entry name" value="alpha/beta hydrolase"/>
    <property type="match status" value="1"/>
</dbReference>
<evidence type="ECO:0000313" key="2">
    <source>
        <dbReference type="EMBL" id="MRX44621.1"/>
    </source>
</evidence>
<dbReference type="InterPro" id="IPR029058">
    <property type="entry name" value="AB_hydrolase_fold"/>
</dbReference>
<dbReference type="PANTHER" id="PTHR43433">
    <property type="entry name" value="HYDROLASE, ALPHA/BETA FOLD FAMILY PROTEIN"/>
    <property type="match status" value="1"/>
</dbReference>
<dbReference type="PRINTS" id="PR00111">
    <property type="entry name" value="ABHYDROLASE"/>
</dbReference>
<keyword evidence="3" id="KW-1185">Reference proteome</keyword>
<dbReference type="RefSeq" id="WP_154347102.1">
    <property type="nucleotide sequence ID" value="NZ_WKJD01000018.1"/>
</dbReference>
<dbReference type="Pfam" id="PF12146">
    <property type="entry name" value="Hydrolase_4"/>
    <property type="match status" value="1"/>
</dbReference>
<dbReference type="GO" id="GO:0016787">
    <property type="term" value="F:hydrolase activity"/>
    <property type="evidence" value="ECO:0007669"/>
    <property type="project" value="UniProtKB-KW"/>
</dbReference>
<dbReference type="InterPro" id="IPR000073">
    <property type="entry name" value="AB_hydrolase_1"/>
</dbReference>
<protein>
    <submittedName>
        <fullName evidence="2">Alpha/beta fold hydrolase</fullName>
    </submittedName>
</protein>
<organism evidence="2 3">
    <name type="scientific">Agromyces kandeliae</name>
    <dbReference type="NCBI Taxonomy" id="2666141"/>
    <lineage>
        <taxon>Bacteria</taxon>
        <taxon>Bacillati</taxon>
        <taxon>Actinomycetota</taxon>
        <taxon>Actinomycetes</taxon>
        <taxon>Micrococcales</taxon>
        <taxon>Microbacteriaceae</taxon>
        <taxon>Agromyces</taxon>
    </lineage>
</organism>
<evidence type="ECO:0000313" key="3">
    <source>
        <dbReference type="Proteomes" id="UP000476511"/>
    </source>
</evidence>
<name>A0A6L5R3J2_9MICO</name>
<reference evidence="2 3" key="1">
    <citation type="submission" date="2019-11" db="EMBL/GenBank/DDBJ databases">
        <title>Agromyces kandeliae sp. nov., isolated from mangrove soil.</title>
        <authorList>
            <person name="Wang R."/>
        </authorList>
    </citation>
    <scope>NUCLEOTIDE SEQUENCE [LARGE SCALE GENOMIC DNA]</scope>
    <source>
        <strain evidence="2 3">Q22</strain>
    </source>
</reference>
<dbReference type="EMBL" id="WKJD01000018">
    <property type="protein sequence ID" value="MRX44621.1"/>
    <property type="molecule type" value="Genomic_DNA"/>
</dbReference>
<gene>
    <name evidence="2" type="ORF">GJR97_12910</name>
</gene>
<dbReference type="InterPro" id="IPR050471">
    <property type="entry name" value="AB_hydrolase"/>
</dbReference>
<evidence type="ECO:0000259" key="1">
    <source>
        <dbReference type="Pfam" id="PF12146"/>
    </source>
</evidence>
<dbReference type="PANTHER" id="PTHR43433:SF1">
    <property type="entry name" value="BLL5160 PROTEIN"/>
    <property type="match status" value="1"/>
</dbReference>
<dbReference type="AlphaFoldDB" id="A0A6L5R3J2"/>
<keyword evidence="2" id="KW-0378">Hydrolase</keyword>
<comment type="caution">
    <text evidence="2">The sequence shown here is derived from an EMBL/GenBank/DDBJ whole genome shotgun (WGS) entry which is preliminary data.</text>
</comment>
<feature type="domain" description="Serine aminopeptidase S33" evidence="1">
    <location>
        <begin position="29"/>
        <end position="258"/>
    </location>
</feature>
<dbReference type="InterPro" id="IPR022742">
    <property type="entry name" value="Hydrolase_4"/>
</dbReference>
<accession>A0A6L5R3J2</accession>
<sequence length="282" mass="29962">MSTGELTAIRLATRDGASLHLEGRGGRRDILMLHGLGYASWAAEALRAELDDEIGLWSLDHRGTGRSTDGSEPITMDVLVDDAAHAIDALGGRVAVCGYSMGGYVAQTLTARHPELVDRLVLIATSAGGDGATPVPHATRAAWLDAVGEPPESYARLTMPLSYREGWAEANPDAYERMIRARLAHPTPTAVWLAQYEACERFLAAGSATARLGVPILVLHGDADRVVPVPNGRALAASAPACRYVEAPGAGHLLHLEEPALVADEIRRFLSPTQDPPGNTKE</sequence>